<gene>
    <name evidence="1" type="ORF">JAV76_09025</name>
</gene>
<evidence type="ECO:0000313" key="1">
    <source>
        <dbReference type="EMBL" id="MBI9115148.1"/>
    </source>
</evidence>
<organism evidence="1 2">
    <name type="scientific">Sanguibacter suaedae</name>
    <dbReference type="NCBI Taxonomy" id="2795737"/>
    <lineage>
        <taxon>Bacteria</taxon>
        <taxon>Bacillati</taxon>
        <taxon>Actinomycetota</taxon>
        <taxon>Actinomycetes</taxon>
        <taxon>Micrococcales</taxon>
        <taxon>Sanguibacteraceae</taxon>
        <taxon>Sanguibacter</taxon>
    </lineage>
</organism>
<sequence>MDITLPVDEALALAAAREPLPPLVRSVRAVGSTIHAEIDLRLIPDPPTALRFAAAAVGVVSVAARFTGYAGGVATFEISAQARAIPAHKLLNHVTGPVNAALARKGLPDGLVEVRRGTDEPVLALRVQEAVTSRVEGVTVTGLDVVDGALRVSASVGPVTLR</sequence>
<comment type="caution">
    <text evidence="1">The sequence shown here is derived from an EMBL/GenBank/DDBJ whole genome shotgun (WGS) entry which is preliminary data.</text>
</comment>
<name>A0A934IBZ5_9MICO</name>
<dbReference type="Proteomes" id="UP000602087">
    <property type="component" value="Unassembled WGS sequence"/>
</dbReference>
<protein>
    <submittedName>
        <fullName evidence="1">Uncharacterized protein</fullName>
    </submittedName>
</protein>
<reference evidence="1" key="1">
    <citation type="submission" date="2020-12" db="EMBL/GenBank/DDBJ databases">
        <title>Sanguibacter suaedae sp. nov., isolated from Suaeda aralocaspica.</title>
        <authorList>
            <person name="Ma Q."/>
        </authorList>
    </citation>
    <scope>NUCLEOTIDE SEQUENCE</scope>
    <source>
        <strain evidence="1">YZGR15</strain>
    </source>
</reference>
<dbReference type="RefSeq" id="WP_198733705.1">
    <property type="nucleotide sequence ID" value="NZ_JAEINH010000006.1"/>
</dbReference>
<proteinExistence type="predicted"/>
<dbReference type="EMBL" id="JAEINH010000006">
    <property type="protein sequence ID" value="MBI9115148.1"/>
    <property type="molecule type" value="Genomic_DNA"/>
</dbReference>
<dbReference type="AlphaFoldDB" id="A0A934IBZ5"/>
<keyword evidence="2" id="KW-1185">Reference proteome</keyword>
<evidence type="ECO:0000313" key="2">
    <source>
        <dbReference type="Proteomes" id="UP000602087"/>
    </source>
</evidence>
<accession>A0A934IBZ5</accession>